<feature type="binding site" evidence="9">
    <location>
        <begin position="288"/>
        <end position="290"/>
    </location>
    <ligand>
        <name>ATP</name>
        <dbReference type="ChEBI" id="CHEBI:30616"/>
    </ligand>
</feature>
<dbReference type="AlphaFoldDB" id="A0A060NL22"/>
<feature type="binding site" evidence="9">
    <location>
        <begin position="213"/>
        <end position="217"/>
    </location>
    <ligand>
        <name>ATP</name>
        <dbReference type="ChEBI" id="CHEBI:30616"/>
    </ligand>
</feature>
<evidence type="ECO:0000256" key="10">
    <source>
        <dbReference type="RuleBase" id="RU003835"/>
    </source>
</evidence>
<dbReference type="PROSITE" id="PS01076">
    <property type="entry name" value="ACETATE_KINASE_2"/>
    <property type="match status" value="1"/>
</dbReference>
<keyword evidence="7 9" id="KW-0067">ATP-binding</keyword>
<dbReference type="GO" id="GO:0006085">
    <property type="term" value="P:acetyl-CoA biosynthetic process"/>
    <property type="evidence" value="ECO:0007669"/>
    <property type="project" value="UniProtKB-UniRule"/>
</dbReference>
<dbReference type="KEGG" id="cbaa:SRAA_2206"/>
<dbReference type="PIRSF" id="PIRSF000722">
    <property type="entry name" value="Acetate_prop_kin"/>
    <property type="match status" value="1"/>
</dbReference>
<keyword evidence="6 9" id="KW-0418">Kinase</keyword>
<feature type="region of interest" description="Disordered" evidence="11">
    <location>
        <begin position="362"/>
        <end position="382"/>
    </location>
</feature>
<protein>
    <recommendedName>
        <fullName evidence="9">Acetate kinase</fullName>
        <ecNumber evidence="9">2.7.2.1</ecNumber>
    </recommendedName>
    <alternativeName>
        <fullName evidence="9">Acetokinase</fullName>
    </alternativeName>
</protein>
<keyword evidence="2 9" id="KW-0963">Cytoplasm</keyword>
<dbReference type="STRING" id="1458425.SRAA_2206"/>
<organism evidence="12 13">
    <name type="scientific">Serpentinimonas raichei</name>
    <dbReference type="NCBI Taxonomy" id="1458425"/>
    <lineage>
        <taxon>Bacteria</taxon>
        <taxon>Pseudomonadati</taxon>
        <taxon>Pseudomonadota</taxon>
        <taxon>Betaproteobacteria</taxon>
        <taxon>Burkholderiales</taxon>
        <taxon>Comamonadaceae</taxon>
        <taxon>Serpentinimonas</taxon>
    </lineage>
</organism>
<evidence type="ECO:0000256" key="8">
    <source>
        <dbReference type="ARBA" id="ARBA00022842"/>
    </source>
</evidence>
<feature type="binding site" evidence="9">
    <location>
        <position position="8"/>
    </location>
    <ligand>
        <name>Mg(2+)</name>
        <dbReference type="ChEBI" id="CHEBI:18420"/>
    </ligand>
</feature>
<dbReference type="PRINTS" id="PR00471">
    <property type="entry name" value="ACETATEKNASE"/>
</dbReference>
<dbReference type="NCBIfam" id="TIGR00016">
    <property type="entry name" value="ackA"/>
    <property type="match status" value="1"/>
</dbReference>
<evidence type="ECO:0000256" key="2">
    <source>
        <dbReference type="ARBA" id="ARBA00022490"/>
    </source>
</evidence>
<gene>
    <name evidence="9" type="primary">ackA</name>
    <name evidence="12" type="ORF">SRAA_2206</name>
</gene>
<evidence type="ECO:0000256" key="7">
    <source>
        <dbReference type="ARBA" id="ARBA00022840"/>
    </source>
</evidence>
<dbReference type="GO" id="GO:0005829">
    <property type="term" value="C:cytosol"/>
    <property type="evidence" value="ECO:0007669"/>
    <property type="project" value="TreeGrafter"/>
</dbReference>
<dbReference type="InterPro" id="IPR023865">
    <property type="entry name" value="Aliphatic_acid_kinase_CS"/>
</dbReference>
<evidence type="ECO:0000256" key="5">
    <source>
        <dbReference type="ARBA" id="ARBA00022741"/>
    </source>
</evidence>
<evidence type="ECO:0000256" key="9">
    <source>
        <dbReference type="HAMAP-Rule" id="MF_00020"/>
    </source>
</evidence>
<dbReference type="UniPathway" id="UPA00340">
    <property type="reaction ID" value="UER00458"/>
</dbReference>
<comment type="pathway">
    <text evidence="9">Metabolic intermediate biosynthesis; acetyl-CoA biosynthesis; acetyl-CoA from acetate: step 1/2.</text>
</comment>
<accession>A0A060NL22</accession>
<feature type="site" description="Transition state stabilizer" evidence="9">
    <location>
        <position position="186"/>
    </location>
</feature>
<dbReference type="SUPFAM" id="SSF53067">
    <property type="entry name" value="Actin-like ATPase domain"/>
    <property type="match status" value="2"/>
</dbReference>
<reference evidence="12 13" key="1">
    <citation type="journal article" date="2014" name="Nat. Commun.">
        <title>Physiological and genomic features of highly alkaliphilic hydrogen-utilizing Betaproteobacteria from a continental serpentinizing site.</title>
        <authorList>
            <person name="Suzuki S."/>
            <person name="Kuenen J.G."/>
            <person name="Schipper K."/>
            <person name="van der Velde S."/>
            <person name="Ishii S."/>
            <person name="Wu A."/>
            <person name="Sorokin D.Y."/>
            <person name="Tenney A."/>
            <person name="Meng X.Y."/>
            <person name="Morrill P.L."/>
            <person name="Kamagata Y."/>
            <person name="Muyzer G."/>
            <person name="Nealson K.H."/>
        </authorList>
    </citation>
    <scope>NUCLEOTIDE SEQUENCE [LARGE SCALE GENOMIC DNA]</scope>
    <source>
        <strain evidence="12 13">A1</strain>
    </source>
</reference>
<dbReference type="OrthoDB" id="9802453at2"/>
<dbReference type="Proteomes" id="UP000067461">
    <property type="component" value="Chromosome"/>
</dbReference>
<feature type="site" description="Transition state stabilizer" evidence="9">
    <location>
        <position position="246"/>
    </location>
</feature>
<dbReference type="PROSITE" id="PS01075">
    <property type="entry name" value="ACETATE_KINASE_1"/>
    <property type="match status" value="1"/>
</dbReference>
<evidence type="ECO:0000256" key="11">
    <source>
        <dbReference type="SAM" id="MobiDB-lite"/>
    </source>
</evidence>
<comment type="similarity">
    <text evidence="1 9 10">Belongs to the acetokinase family.</text>
</comment>
<comment type="catalytic activity">
    <reaction evidence="9">
        <text>acetate + ATP = acetyl phosphate + ADP</text>
        <dbReference type="Rhea" id="RHEA:11352"/>
        <dbReference type="ChEBI" id="CHEBI:22191"/>
        <dbReference type="ChEBI" id="CHEBI:30089"/>
        <dbReference type="ChEBI" id="CHEBI:30616"/>
        <dbReference type="ChEBI" id="CHEBI:456216"/>
        <dbReference type="EC" id="2.7.2.1"/>
    </reaction>
</comment>
<feature type="binding site" evidence="9">
    <location>
        <position position="393"/>
    </location>
    <ligand>
        <name>Mg(2+)</name>
        <dbReference type="ChEBI" id="CHEBI:18420"/>
    </ligand>
</feature>
<comment type="cofactor">
    <cofactor evidence="9">
        <name>Mg(2+)</name>
        <dbReference type="ChEBI" id="CHEBI:18420"/>
    </cofactor>
    <cofactor evidence="9">
        <name>Mn(2+)</name>
        <dbReference type="ChEBI" id="CHEBI:29035"/>
    </cofactor>
    <text evidence="9">Mg(2+). Can also accept Mn(2+).</text>
</comment>
<comment type="function">
    <text evidence="9">Catalyzes the formation of acetyl phosphate from acetate and ATP. Can also catalyze the reverse reaction.</text>
</comment>
<keyword evidence="13" id="KW-1185">Reference proteome</keyword>
<feature type="compositionally biased region" description="Polar residues" evidence="11">
    <location>
        <begin position="373"/>
        <end position="382"/>
    </location>
</feature>
<keyword evidence="3 9" id="KW-0808">Transferase</keyword>
<evidence type="ECO:0000256" key="3">
    <source>
        <dbReference type="ARBA" id="ARBA00022679"/>
    </source>
</evidence>
<dbReference type="GO" id="GO:0000287">
    <property type="term" value="F:magnesium ion binding"/>
    <property type="evidence" value="ECO:0007669"/>
    <property type="project" value="UniProtKB-UniRule"/>
</dbReference>
<feature type="binding site" evidence="9">
    <location>
        <position position="98"/>
    </location>
    <ligand>
        <name>substrate</name>
    </ligand>
</feature>
<name>A0A060NL22_9BURK</name>
<dbReference type="HOGENOM" id="CLU_020352_0_0_4"/>
<comment type="subunit">
    <text evidence="9">Homodimer.</text>
</comment>
<evidence type="ECO:0000313" key="12">
    <source>
        <dbReference type="EMBL" id="BAO82060.1"/>
    </source>
</evidence>
<dbReference type="InterPro" id="IPR004372">
    <property type="entry name" value="Ac/propionate_kinase"/>
</dbReference>
<dbReference type="GO" id="GO:0006083">
    <property type="term" value="P:acetate metabolic process"/>
    <property type="evidence" value="ECO:0007669"/>
    <property type="project" value="TreeGrafter"/>
</dbReference>
<dbReference type="InterPro" id="IPR000890">
    <property type="entry name" value="Aliphatic_acid_kin_short-chain"/>
</dbReference>
<dbReference type="GO" id="GO:0008776">
    <property type="term" value="F:acetate kinase activity"/>
    <property type="evidence" value="ECO:0007669"/>
    <property type="project" value="UniProtKB-UniRule"/>
</dbReference>
<proteinExistence type="inferred from homology"/>
<keyword evidence="5 9" id="KW-0547">Nucleotide-binding</keyword>
<sequence>MPLLLTLNAGSSSIKFSLTPLPGAKGTPLPAPLAHGQVSGIGGAAARLSLRSSLHGKQEQALPTVASGRSGHEQALDAVLHWLEQHLPEEKVALVSHRVVHGGVHFAQPMRLDAQVLAQLDALAPLAPLHQPHNLAGIRSAMAAFGQALQVACFDTAFHRQHPFVADTFALPRRFYDEGVRRYGFHGLSYEYIARTLQAHWPALHQGRVIVAHLGNGASMCALRQGVSIDSSMGFTALDGLPMGTRCGQIDPGVLLYLLTEKGYSPEQLTELLYQQSGLKGLSGLSNDVRELLQSEQPQAGQALDYFVARCQREIGALSASLGGLDALVFTGGIGENAVPIRQRILQDLGWIGIDFDPAANATHGSSHAGAQPQGQISQPGSRVSVLVLPTDEERMLAEHALALWQAV</sequence>
<dbReference type="PANTHER" id="PTHR21060:SF21">
    <property type="entry name" value="ACETATE KINASE"/>
    <property type="match status" value="1"/>
</dbReference>
<evidence type="ECO:0000256" key="4">
    <source>
        <dbReference type="ARBA" id="ARBA00022723"/>
    </source>
</evidence>
<dbReference type="Pfam" id="PF00871">
    <property type="entry name" value="Acetate_kinase"/>
    <property type="match status" value="1"/>
</dbReference>
<dbReference type="EC" id="2.7.2.1" evidence="9"/>
<dbReference type="GO" id="GO:0005524">
    <property type="term" value="F:ATP binding"/>
    <property type="evidence" value="ECO:0007669"/>
    <property type="project" value="UniProtKB-KW"/>
</dbReference>
<feature type="binding site" evidence="9">
    <location>
        <position position="15"/>
    </location>
    <ligand>
        <name>ATP</name>
        <dbReference type="ChEBI" id="CHEBI:30616"/>
    </ligand>
</feature>
<dbReference type="RefSeq" id="WP_045532751.1">
    <property type="nucleotide sequence ID" value="NZ_AP014568.1"/>
</dbReference>
<dbReference type="PANTHER" id="PTHR21060">
    <property type="entry name" value="ACETATE KINASE"/>
    <property type="match status" value="1"/>
</dbReference>
<feature type="active site" description="Proton donor/acceptor" evidence="9">
    <location>
        <position position="155"/>
    </location>
</feature>
<evidence type="ECO:0000313" key="13">
    <source>
        <dbReference type="Proteomes" id="UP000067461"/>
    </source>
</evidence>
<evidence type="ECO:0000256" key="6">
    <source>
        <dbReference type="ARBA" id="ARBA00022777"/>
    </source>
</evidence>
<keyword evidence="4 9" id="KW-0479">Metal-binding</keyword>
<comment type="subcellular location">
    <subcellularLocation>
        <location evidence="9">Cytoplasm</location>
    </subcellularLocation>
</comment>
<dbReference type="EMBL" id="AP014568">
    <property type="protein sequence ID" value="BAO82060.1"/>
    <property type="molecule type" value="Genomic_DNA"/>
</dbReference>
<evidence type="ECO:0000256" key="1">
    <source>
        <dbReference type="ARBA" id="ARBA00008748"/>
    </source>
</evidence>
<dbReference type="InterPro" id="IPR043129">
    <property type="entry name" value="ATPase_NBD"/>
</dbReference>
<feature type="binding site" evidence="9">
    <location>
        <begin position="333"/>
        <end position="337"/>
    </location>
    <ligand>
        <name>ATP</name>
        <dbReference type="ChEBI" id="CHEBI:30616"/>
    </ligand>
</feature>
<keyword evidence="8 9" id="KW-0460">Magnesium</keyword>
<dbReference type="Gene3D" id="3.30.420.40">
    <property type="match status" value="2"/>
</dbReference>
<dbReference type="HAMAP" id="MF_00020">
    <property type="entry name" value="Acetate_kinase"/>
    <property type="match status" value="1"/>
</dbReference>